<feature type="domain" description="CHORD" evidence="6">
    <location>
        <begin position="155"/>
        <end position="218"/>
    </location>
</feature>
<dbReference type="EMBL" id="AWNI01000012">
    <property type="protein sequence ID" value="ETS62243.1"/>
    <property type="molecule type" value="Genomic_DNA"/>
</dbReference>
<organism evidence="7 8">
    <name type="scientific">Moesziomyces aphidis</name>
    <name type="common">Pseudozyma aphidis</name>
    <dbReference type="NCBI Taxonomy" id="84754"/>
    <lineage>
        <taxon>Eukaryota</taxon>
        <taxon>Fungi</taxon>
        <taxon>Dikarya</taxon>
        <taxon>Basidiomycota</taxon>
        <taxon>Ustilaginomycotina</taxon>
        <taxon>Ustilaginomycetes</taxon>
        <taxon>Ustilaginales</taxon>
        <taxon>Ustilaginaceae</taxon>
        <taxon>Moesziomyces</taxon>
    </lineage>
</organism>
<dbReference type="HOGENOM" id="CLU_040079_1_0_1"/>
<evidence type="ECO:0000256" key="3">
    <source>
        <dbReference type="ARBA" id="ARBA00022833"/>
    </source>
</evidence>
<dbReference type="Gene3D" id="4.10.1130.20">
    <property type="match status" value="2"/>
</dbReference>
<dbReference type="Pfam" id="PF04968">
    <property type="entry name" value="CHORD"/>
    <property type="match status" value="2"/>
</dbReference>
<keyword evidence="2" id="KW-0677">Repeat</keyword>
<reference evidence="7 8" key="1">
    <citation type="journal article" date="2014" name="Genome Announc.">
        <title>Genome sequence of the basidiomycetous fungus Pseudozyma aphidis DSM70725, an efficient producer of biosurfactant mannosylerythritol lipids.</title>
        <authorList>
            <person name="Lorenz S."/>
            <person name="Guenther M."/>
            <person name="Grumaz C."/>
            <person name="Rupp S."/>
            <person name="Zibek S."/>
            <person name="Sohn K."/>
        </authorList>
    </citation>
    <scope>NUCLEOTIDE SEQUENCE [LARGE SCALE GENOMIC DNA]</scope>
    <source>
        <strain evidence="8">ATCC 32657 / CBS 517.83 / DSM 70725 / JCM 10318 / NBRC 10182 / NRRL Y-7954 / St-0401</strain>
    </source>
</reference>
<evidence type="ECO:0008006" key="9">
    <source>
        <dbReference type="Google" id="ProtNLM"/>
    </source>
</evidence>
<dbReference type="PROSITE" id="PS51203">
    <property type="entry name" value="CS"/>
    <property type="match status" value="1"/>
</dbReference>
<dbReference type="AlphaFoldDB" id="W3VKS7"/>
<evidence type="ECO:0000256" key="2">
    <source>
        <dbReference type="ARBA" id="ARBA00022737"/>
    </source>
</evidence>
<feature type="domain" description="CHORD" evidence="6">
    <location>
        <begin position="324"/>
        <end position="387"/>
    </location>
</feature>
<evidence type="ECO:0000256" key="1">
    <source>
        <dbReference type="ARBA" id="ARBA00022723"/>
    </source>
</evidence>
<dbReference type="PANTHER" id="PTHR46983">
    <property type="entry name" value="CYSTEINE AND HISTIDINE-RICH DOMAIN-CONTAINING PROTEIN 1"/>
    <property type="match status" value="1"/>
</dbReference>
<comment type="caution">
    <text evidence="7">The sequence shown here is derived from an EMBL/GenBank/DDBJ whole genome shotgun (WGS) entry which is preliminary data.</text>
</comment>
<dbReference type="Pfam" id="PF04969">
    <property type="entry name" value="CS"/>
    <property type="match status" value="1"/>
</dbReference>
<dbReference type="PROSITE" id="PS51401">
    <property type="entry name" value="CHORD"/>
    <property type="match status" value="2"/>
</dbReference>
<feature type="domain" description="CS" evidence="5">
    <location>
        <begin position="404"/>
        <end position="500"/>
    </location>
</feature>
<evidence type="ECO:0000256" key="4">
    <source>
        <dbReference type="SAM" id="MobiDB-lite"/>
    </source>
</evidence>
<dbReference type="InterPro" id="IPR007051">
    <property type="entry name" value="CHORD_dom"/>
</dbReference>
<protein>
    <recommendedName>
        <fullName evidence="9">Diploid state maintenance protein chpA</fullName>
    </recommendedName>
</protein>
<evidence type="ECO:0000259" key="6">
    <source>
        <dbReference type="PROSITE" id="PS51401"/>
    </source>
</evidence>
<dbReference type="Gene3D" id="2.60.40.790">
    <property type="match status" value="1"/>
</dbReference>
<evidence type="ECO:0000259" key="5">
    <source>
        <dbReference type="PROSITE" id="PS51203"/>
    </source>
</evidence>
<dbReference type="GO" id="GO:0046872">
    <property type="term" value="F:metal ion binding"/>
    <property type="evidence" value="ECO:0007669"/>
    <property type="project" value="UniProtKB-KW"/>
</dbReference>
<dbReference type="Proteomes" id="UP000019462">
    <property type="component" value="Unassembled WGS sequence"/>
</dbReference>
<sequence>MSHPACMRIIASRDGTHMLCHPASLRNRVFSHAPPLQAAMHGSLRSLRLELAAHHWSASRKLRLSPAARGVNALHRLQFPRTFALARPAKACAPGSRRSGMWGTPDPALQPQHAMLLYAPPIVVAAGQNHLISDSDSISAPVFLVQRTSPSATQVSQRAAPKLQNPPDDRFCSCSYHPGAPVFHEGLKSWSCCKDTNKPVMEFDQFLAIPGCNSADAHSTEKQTVPTVKNGAVVADADASAPAGSISDVHLVSKDADGKETFGKDTAATTASDIVQPLSGMSLLAAQNAAQASSTAAKAQAPKEPVEEEDPVESDANLPAGLTCKRGGCGFKFEGGSRDRSSETCNHHKGTPIFHEGSKGWSCCKRRVLDFDDFLKIEPCSTAKSGHLFVGAPKTDAGAGSEESVDCRMDHYETPNDVRLTVYAKAVDAGQSSIEFQEQGVVFSLLLPPAPGSTRPRRFRKVLTPFAPIVPAESSFNITKFKVDLVLAKHAKGQSWPCLESGDRVVGYGLTFGRDKDK</sequence>
<dbReference type="SUPFAM" id="SSF49764">
    <property type="entry name" value="HSP20-like chaperones"/>
    <property type="match status" value="1"/>
</dbReference>
<gene>
    <name evidence="7" type="ORF">PaG_03820</name>
</gene>
<dbReference type="PANTHER" id="PTHR46983:SF3">
    <property type="entry name" value="CHPADIPLOID STATE MAINTENANCE PROTEIN CHPA"/>
    <property type="match status" value="1"/>
</dbReference>
<dbReference type="OrthoDB" id="1898560at2759"/>
<evidence type="ECO:0000313" key="7">
    <source>
        <dbReference type="EMBL" id="ETS62243.1"/>
    </source>
</evidence>
<keyword evidence="1" id="KW-0479">Metal-binding</keyword>
<name>W3VKS7_MOEAP</name>
<dbReference type="InterPro" id="IPR007052">
    <property type="entry name" value="CS_dom"/>
</dbReference>
<keyword evidence="3" id="KW-0862">Zinc</keyword>
<evidence type="ECO:0000313" key="8">
    <source>
        <dbReference type="Proteomes" id="UP000019462"/>
    </source>
</evidence>
<proteinExistence type="predicted"/>
<dbReference type="InterPro" id="IPR008978">
    <property type="entry name" value="HSP20-like_chaperone"/>
</dbReference>
<dbReference type="InterPro" id="IPR039790">
    <property type="entry name" value="CHRD1"/>
</dbReference>
<keyword evidence="8" id="KW-1185">Reference proteome</keyword>
<dbReference type="CDD" id="cd06466">
    <property type="entry name" value="p23_CS_SGT1_like"/>
    <property type="match status" value="1"/>
</dbReference>
<accession>W3VKS7</accession>
<feature type="region of interest" description="Disordered" evidence="4">
    <location>
        <begin position="294"/>
        <end position="319"/>
    </location>
</feature>